<dbReference type="GO" id="GO:0033152">
    <property type="term" value="P:immunoglobulin V(D)J recombination"/>
    <property type="evidence" value="ECO:0007669"/>
    <property type="project" value="TreeGrafter"/>
</dbReference>
<keyword evidence="3" id="KW-0233">DNA recombination</keyword>
<dbReference type="InterPro" id="IPR038051">
    <property type="entry name" value="XRCC4-like_N_sf"/>
</dbReference>
<feature type="domain" description="XRCC4 N-terminal" evidence="9">
    <location>
        <begin position="752"/>
        <end position="832"/>
    </location>
</feature>
<feature type="domain" description="XRCC4 C-terminal" evidence="11">
    <location>
        <begin position="943"/>
        <end position="1050"/>
    </location>
</feature>
<dbReference type="AlphaFoldDB" id="A0AAD1SEA5"/>
<feature type="compositionally biased region" description="Basic and acidic residues" evidence="8">
    <location>
        <begin position="1005"/>
        <end position="1016"/>
    </location>
</feature>
<dbReference type="CDD" id="cd22283">
    <property type="entry name" value="HD_XRCC4_N"/>
    <property type="match status" value="1"/>
</dbReference>
<dbReference type="InterPro" id="IPR009089">
    <property type="entry name" value="XRCC4_N_sf"/>
</dbReference>
<dbReference type="Pfam" id="PF21924">
    <property type="entry name" value="XRCC4_CC"/>
    <property type="match status" value="1"/>
</dbReference>
<evidence type="ECO:0000313" key="13">
    <source>
        <dbReference type="Proteomes" id="UP001295444"/>
    </source>
</evidence>
<dbReference type="FunFam" id="1.20.5.370:FF:000011">
    <property type="entry name" value="DNA repair protein XRCC4 isoform X2"/>
    <property type="match status" value="1"/>
</dbReference>
<dbReference type="Pfam" id="PF06632">
    <property type="entry name" value="XRCC4"/>
    <property type="match status" value="1"/>
</dbReference>
<dbReference type="InterPro" id="IPR053962">
    <property type="entry name" value="XRCC4_CC"/>
</dbReference>
<comment type="subcellular location">
    <subcellularLocation>
        <location evidence="1">Nucleus</location>
    </subcellularLocation>
</comment>
<name>A0AAD1SEA5_PELCU</name>
<keyword evidence="2" id="KW-0227">DNA damage</keyword>
<dbReference type="GO" id="GO:0006303">
    <property type="term" value="P:double-strand break repair via nonhomologous end joining"/>
    <property type="evidence" value="ECO:0007669"/>
    <property type="project" value="TreeGrafter"/>
</dbReference>
<evidence type="ECO:0000256" key="1">
    <source>
        <dbReference type="ARBA" id="ARBA00004123"/>
    </source>
</evidence>
<keyword evidence="13" id="KW-1185">Reference proteome</keyword>
<dbReference type="EMBL" id="OW240916">
    <property type="protein sequence ID" value="CAH2296973.1"/>
    <property type="molecule type" value="Genomic_DNA"/>
</dbReference>
<feature type="coiled-coil region" evidence="7">
    <location>
        <begin position="96"/>
        <end position="126"/>
    </location>
</feature>
<evidence type="ECO:0000256" key="5">
    <source>
        <dbReference type="ARBA" id="ARBA00023242"/>
    </source>
</evidence>
<evidence type="ECO:0000313" key="12">
    <source>
        <dbReference type="EMBL" id="CAH2296973.1"/>
    </source>
</evidence>
<dbReference type="SUPFAM" id="SSF50809">
    <property type="entry name" value="XRCC4, N-terminal domain"/>
    <property type="match status" value="1"/>
</dbReference>
<dbReference type="Gene3D" id="2.170.210.10">
    <property type="entry name" value="DNA double-strand break repair and VJ recombination XRCC4, N-terminal"/>
    <property type="match status" value="1"/>
</dbReference>
<keyword evidence="4" id="KW-0234">DNA repair</keyword>
<dbReference type="Gene3D" id="1.20.5.370">
    <property type="match status" value="1"/>
</dbReference>
<reference evidence="12" key="1">
    <citation type="submission" date="2022-03" db="EMBL/GenBank/DDBJ databases">
        <authorList>
            <person name="Alioto T."/>
            <person name="Alioto T."/>
            <person name="Gomez Garrido J."/>
        </authorList>
    </citation>
    <scope>NUCLEOTIDE SEQUENCE</scope>
</reference>
<evidence type="ECO:0000256" key="4">
    <source>
        <dbReference type="ARBA" id="ARBA00023204"/>
    </source>
</evidence>
<dbReference type="Pfam" id="PF21925">
    <property type="entry name" value="XRCC4_C"/>
    <property type="match status" value="1"/>
</dbReference>
<dbReference type="InterPro" id="IPR014751">
    <property type="entry name" value="XRCC4-like_C"/>
</dbReference>
<dbReference type="GO" id="GO:0032807">
    <property type="term" value="C:DNA ligase IV complex"/>
    <property type="evidence" value="ECO:0007669"/>
    <property type="project" value="TreeGrafter"/>
</dbReference>
<gene>
    <name evidence="12" type="ORF">PECUL_23A060765</name>
</gene>
<dbReference type="PANTHER" id="PTHR28559:SF1">
    <property type="entry name" value="DNA REPAIR PROTEIN XRCC4"/>
    <property type="match status" value="1"/>
</dbReference>
<feature type="region of interest" description="Disordered" evidence="8">
    <location>
        <begin position="569"/>
        <end position="613"/>
    </location>
</feature>
<dbReference type="PANTHER" id="PTHR28559">
    <property type="entry name" value="DNA REPAIR PROTEIN XRCC4"/>
    <property type="match status" value="1"/>
</dbReference>
<accession>A0AAD1SEA5</accession>
<dbReference type="InterPro" id="IPR053963">
    <property type="entry name" value="XRCC4_C"/>
</dbReference>
<feature type="region of interest" description="Disordered" evidence="8">
    <location>
        <begin position="496"/>
        <end position="557"/>
    </location>
</feature>
<evidence type="ECO:0000256" key="3">
    <source>
        <dbReference type="ARBA" id="ARBA00023172"/>
    </source>
</evidence>
<keyword evidence="7" id="KW-0175">Coiled coil</keyword>
<organism evidence="12 13">
    <name type="scientific">Pelobates cultripes</name>
    <name type="common">Western spadefoot toad</name>
    <dbReference type="NCBI Taxonomy" id="61616"/>
    <lineage>
        <taxon>Eukaryota</taxon>
        <taxon>Metazoa</taxon>
        <taxon>Chordata</taxon>
        <taxon>Craniata</taxon>
        <taxon>Vertebrata</taxon>
        <taxon>Euteleostomi</taxon>
        <taxon>Amphibia</taxon>
        <taxon>Batrachia</taxon>
        <taxon>Anura</taxon>
        <taxon>Pelobatoidea</taxon>
        <taxon>Pelobatidae</taxon>
        <taxon>Pelobates</taxon>
    </lineage>
</organism>
<sequence>MEYQAQSKAVLDQLCRERSIPCRGKTKEELLQALVDYDMQQAVQNDASNTAEEIPAAFVHDVPSSGDPLDCYLQTVLKYMDSADANQRLQLILQYQETAERQAEREAAERQAAREHELKMAELERLTASPPHRGPTVQRAVCENECRQLCWEGGQNKHVCGSVPEPEVSAISCESVPRQSCWEGGQNEHACQAGPKPELSVVSGESLPGQLRWEGGQNMCQSVPEPGVSVETCENVCRQLCWEGGQTEHVCWSVPEPEVSAISCENVPRQSCWEGGQNEHVCQAVPKPELSVVQGKSLPGQLHWEGGQNVYQSVPEPGVSVETSEGVCRQLCWERGQALGVPVIPCVSGQKQLHSEAGLDERVCLSVSEPGLFKMPCESTSGSNHWEPGQDELMCSPVSQSRVCQVPEQGQSEWLCEIMEGWPSWERKLRECVSHPVPDQGVLKVLCDNVPEENSRERGLNEYVCQNLPDANVLAGLCESVEGEHGFEGGQSVCEPYSAQDSSSSQGAVCMRTWSGGEGETEVPSVDRGTRPRSAQSEGHGQSQPVGPGKMAAGEHTDGGTTILVSISQSHLQHTPKPAQEKASVSKQLFDSEPKVQSKKVQRAQQTDHKTDKECGYSAGEYCRNRTRVLKKMKEGIHLMILKGACRPPGQKLYFENLMQTNSGAYVSIRKKHTIQILLRNGAEYRSCMKMRDISDLSGSTQAEPTTGSKLFCTCQRVLDEGFNPSCAQIGPSMLWFDLPPTFNECQRITWDNDLAWTGKVLEEDISKEANDMEMNRQEYVDELKKALISSSPPTNKYNFDLVDDGESPDCSSFTYEKKLKDLSFKLGSTRLTKSENPAEIISELITHCLNCMADLYNQNDHLQRENERLRRDWKDMQEELERFVSAKEELEKGLYTKFTCVLNEKKAKIRSLKDKLDQTQHKVQQTSENSVPFDTVPVSQLKDEDYGGTTDEETNSQEGTRETVPAPAPALKRRPPSTLDDSPDIAPSRKRRQRVQKGYYTEGTSKKTETQEKQRCNPGPPKTSDSPSSSERPSLTTPKCTPDPDDLFSEV</sequence>
<evidence type="ECO:0000256" key="2">
    <source>
        <dbReference type="ARBA" id="ARBA00022763"/>
    </source>
</evidence>
<dbReference type="GO" id="GO:0010165">
    <property type="term" value="P:response to X-ray"/>
    <property type="evidence" value="ECO:0007669"/>
    <property type="project" value="TreeGrafter"/>
</dbReference>
<keyword evidence="5" id="KW-0539">Nucleus</keyword>
<dbReference type="InterPro" id="IPR053961">
    <property type="entry name" value="XRCC4_N"/>
</dbReference>
<dbReference type="InterPro" id="IPR010585">
    <property type="entry name" value="DNA_repair_prot_XRCC4"/>
</dbReference>
<dbReference type="GO" id="GO:0003677">
    <property type="term" value="F:DNA binding"/>
    <property type="evidence" value="ECO:0007669"/>
    <property type="project" value="InterPro"/>
</dbReference>
<feature type="domain" description="XRCC4 coiled-coil" evidence="10">
    <location>
        <begin position="836"/>
        <end position="913"/>
    </location>
</feature>
<proteinExistence type="inferred from homology"/>
<evidence type="ECO:0000259" key="11">
    <source>
        <dbReference type="Pfam" id="PF21925"/>
    </source>
</evidence>
<evidence type="ECO:0000259" key="9">
    <source>
        <dbReference type="Pfam" id="PF06632"/>
    </source>
</evidence>
<feature type="compositionally biased region" description="Polar residues" evidence="8">
    <location>
        <begin position="533"/>
        <end position="545"/>
    </location>
</feature>
<comment type="similarity">
    <text evidence="6">Belongs to the XRCC4-XLF family. XRCC4 subfamily.</text>
</comment>
<evidence type="ECO:0000256" key="8">
    <source>
        <dbReference type="SAM" id="MobiDB-lite"/>
    </source>
</evidence>
<feature type="compositionally biased region" description="Polar residues" evidence="8">
    <location>
        <begin position="922"/>
        <end position="933"/>
    </location>
</feature>
<dbReference type="GO" id="GO:0005958">
    <property type="term" value="C:DNA-dependent protein kinase-DNA ligase 4 complex"/>
    <property type="evidence" value="ECO:0007669"/>
    <property type="project" value="TreeGrafter"/>
</dbReference>
<evidence type="ECO:0000256" key="6">
    <source>
        <dbReference type="ARBA" id="ARBA00025728"/>
    </source>
</evidence>
<evidence type="ECO:0000259" key="10">
    <source>
        <dbReference type="Pfam" id="PF21924"/>
    </source>
</evidence>
<feature type="region of interest" description="Disordered" evidence="8">
    <location>
        <begin position="921"/>
        <end position="1052"/>
    </location>
</feature>
<evidence type="ECO:0000256" key="7">
    <source>
        <dbReference type="SAM" id="Coils"/>
    </source>
</evidence>
<dbReference type="Proteomes" id="UP001295444">
    <property type="component" value="Chromosome 05"/>
</dbReference>
<feature type="compositionally biased region" description="Low complexity" evidence="8">
    <location>
        <begin position="1023"/>
        <end position="1039"/>
    </location>
</feature>
<dbReference type="SUPFAM" id="SSF58022">
    <property type="entry name" value="XRCC4, C-terminal oligomerization domain"/>
    <property type="match status" value="1"/>
</dbReference>
<protein>
    <submittedName>
        <fullName evidence="12">DNA repair XRCC4 isoform X1</fullName>
    </submittedName>
</protein>